<name>A0A1T5KC57_9GAMM</name>
<proteinExistence type="predicted"/>
<sequence>MRNGLAILAVTVLCTGCLTMHGSYRLRAVDDKGVELAPNITLMAEGSGIYSARGALCASYPGATVLVEDAKTGQPLKSESPFRCRTRK</sequence>
<dbReference type="EMBL" id="FUZV01000001">
    <property type="protein sequence ID" value="SKC61256.1"/>
    <property type="molecule type" value="Genomic_DNA"/>
</dbReference>
<accession>A0A1T5KC57</accession>
<keyword evidence="2" id="KW-1185">Reference proteome</keyword>
<dbReference type="STRING" id="428993.SAMN06296058_1571"/>
<protein>
    <submittedName>
        <fullName evidence="1">Uncharacterized protein</fullName>
    </submittedName>
</protein>
<organism evidence="1 2">
    <name type="scientific">Pseudoxanthomonas indica</name>
    <dbReference type="NCBI Taxonomy" id="428993"/>
    <lineage>
        <taxon>Bacteria</taxon>
        <taxon>Pseudomonadati</taxon>
        <taxon>Pseudomonadota</taxon>
        <taxon>Gammaproteobacteria</taxon>
        <taxon>Lysobacterales</taxon>
        <taxon>Lysobacteraceae</taxon>
        <taxon>Pseudoxanthomonas</taxon>
    </lineage>
</organism>
<dbReference type="OrthoDB" id="8612762at2"/>
<dbReference type="Proteomes" id="UP000190341">
    <property type="component" value="Unassembled WGS sequence"/>
</dbReference>
<evidence type="ECO:0000313" key="1">
    <source>
        <dbReference type="EMBL" id="SKC61256.1"/>
    </source>
</evidence>
<reference evidence="1 2" key="1">
    <citation type="submission" date="2017-02" db="EMBL/GenBank/DDBJ databases">
        <authorList>
            <person name="Peterson S.W."/>
        </authorList>
    </citation>
    <scope>NUCLEOTIDE SEQUENCE [LARGE SCALE GENOMIC DNA]</scope>
    <source>
        <strain evidence="1 2">P15</strain>
    </source>
</reference>
<gene>
    <name evidence="1" type="ORF">SAMN06296058_1571</name>
</gene>
<dbReference type="AlphaFoldDB" id="A0A1T5KC57"/>
<evidence type="ECO:0000313" key="2">
    <source>
        <dbReference type="Proteomes" id="UP000190341"/>
    </source>
</evidence>